<accession>X1PKN1</accession>
<dbReference type="AlphaFoldDB" id="X1PKN1"/>
<dbReference type="EMBL" id="BARV01030588">
    <property type="protein sequence ID" value="GAI43061.1"/>
    <property type="molecule type" value="Genomic_DNA"/>
</dbReference>
<feature type="non-terminal residue" evidence="1">
    <location>
        <position position="63"/>
    </location>
</feature>
<organism evidence="1">
    <name type="scientific">marine sediment metagenome</name>
    <dbReference type="NCBI Taxonomy" id="412755"/>
    <lineage>
        <taxon>unclassified sequences</taxon>
        <taxon>metagenomes</taxon>
        <taxon>ecological metagenomes</taxon>
    </lineage>
</organism>
<evidence type="ECO:0000313" key="1">
    <source>
        <dbReference type="EMBL" id="GAI43061.1"/>
    </source>
</evidence>
<gene>
    <name evidence="1" type="ORF">S06H3_48566</name>
</gene>
<sequence length="63" mass="6359">MRHLVAAVVVAAALATVFTAWTPAALNPSELAGQLAAALEQKAAEEPSASDITGLMAEGGELR</sequence>
<reference evidence="1" key="1">
    <citation type="journal article" date="2014" name="Front. Microbiol.">
        <title>High frequency of phylogenetically diverse reductive dehalogenase-homologous genes in deep subseafloor sedimentary metagenomes.</title>
        <authorList>
            <person name="Kawai M."/>
            <person name="Futagami T."/>
            <person name="Toyoda A."/>
            <person name="Takaki Y."/>
            <person name="Nishi S."/>
            <person name="Hori S."/>
            <person name="Arai W."/>
            <person name="Tsubouchi T."/>
            <person name="Morono Y."/>
            <person name="Uchiyama I."/>
            <person name="Ito T."/>
            <person name="Fujiyama A."/>
            <person name="Inagaki F."/>
            <person name="Takami H."/>
        </authorList>
    </citation>
    <scope>NUCLEOTIDE SEQUENCE</scope>
    <source>
        <strain evidence="1">Expedition CK06-06</strain>
    </source>
</reference>
<name>X1PKN1_9ZZZZ</name>
<proteinExistence type="predicted"/>
<protein>
    <submittedName>
        <fullName evidence="1">Uncharacterized protein</fullName>
    </submittedName>
</protein>
<comment type="caution">
    <text evidence="1">The sequence shown here is derived from an EMBL/GenBank/DDBJ whole genome shotgun (WGS) entry which is preliminary data.</text>
</comment>